<evidence type="ECO:0000256" key="3">
    <source>
        <dbReference type="ARBA" id="ARBA00023002"/>
    </source>
</evidence>
<dbReference type="Gene3D" id="2.102.10.10">
    <property type="entry name" value="Rieske [2Fe-2S] iron-sulphur domain"/>
    <property type="match status" value="1"/>
</dbReference>
<dbReference type="InterPro" id="IPR012748">
    <property type="entry name" value="Rieske-like_NirD"/>
</dbReference>
<evidence type="ECO:0000256" key="6">
    <source>
        <dbReference type="ARBA" id="ARBA00023063"/>
    </source>
</evidence>
<evidence type="ECO:0000256" key="4">
    <source>
        <dbReference type="ARBA" id="ARBA00023004"/>
    </source>
</evidence>
<keyword evidence="6" id="KW-0534">Nitrate assimilation</keyword>
<dbReference type="PANTHER" id="PTHR40562:SF1">
    <property type="entry name" value="NITRITE REDUCTASE (NADH) SMALL SUBUNIT"/>
    <property type="match status" value="1"/>
</dbReference>
<dbReference type="InterPro" id="IPR017941">
    <property type="entry name" value="Rieske_2Fe-2S"/>
</dbReference>
<reference evidence="9 10" key="1">
    <citation type="submission" date="2024-03" db="EMBL/GenBank/DDBJ databases">
        <title>Draft genome sequence of Pseudonocardia tropica JCM 19149.</title>
        <authorList>
            <person name="Butdee W."/>
            <person name="Duangmal K."/>
        </authorList>
    </citation>
    <scope>NUCLEOTIDE SEQUENCE [LARGE SCALE GENOMIC DNA]</scope>
    <source>
        <strain evidence="9 10">JCM 19149</strain>
    </source>
</reference>
<dbReference type="PROSITE" id="PS51300">
    <property type="entry name" value="NIRD"/>
    <property type="match status" value="1"/>
</dbReference>
<feature type="region of interest" description="Disordered" evidence="7">
    <location>
        <begin position="1"/>
        <end position="26"/>
    </location>
</feature>
<keyword evidence="3" id="KW-0560">Oxidoreductase</keyword>
<comment type="caution">
    <text evidence="9">The sequence shown here is derived from an EMBL/GenBank/DDBJ whole genome shotgun (WGS) entry which is preliminary data.</text>
</comment>
<dbReference type="Pfam" id="PF13806">
    <property type="entry name" value="Rieske_2"/>
    <property type="match status" value="1"/>
</dbReference>
<dbReference type="CDD" id="cd03529">
    <property type="entry name" value="Rieske_NirD"/>
    <property type="match status" value="1"/>
</dbReference>
<dbReference type="SUPFAM" id="SSF50022">
    <property type="entry name" value="ISP domain"/>
    <property type="match status" value="1"/>
</dbReference>
<evidence type="ECO:0000256" key="7">
    <source>
        <dbReference type="SAM" id="MobiDB-lite"/>
    </source>
</evidence>
<keyword evidence="2" id="KW-0479">Metal-binding</keyword>
<organism evidence="9 10">
    <name type="scientific">Pseudonocardia tropica</name>
    <dbReference type="NCBI Taxonomy" id="681289"/>
    <lineage>
        <taxon>Bacteria</taxon>
        <taxon>Bacillati</taxon>
        <taxon>Actinomycetota</taxon>
        <taxon>Actinomycetes</taxon>
        <taxon>Pseudonocardiales</taxon>
        <taxon>Pseudonocardiaceae</taxon>
        <taxon>Pseudonocardia</taxon>
    </lineage>
</organism>
<keyword evidence="10" id="KW-1185">Reference proteome</keyword>
<evidence type="ECO:0000313" key="9">
    <source>
        <dbReference type="EMBL" id="MEQ3540837.1"/>
    </source>
</evidence>
<dbReference type="NCBIfam" id="TIGR02378">
    <property type="entry name" value="nirD_assim_sml"/>
    <property type="match status" value="1"/>
</dbReference>
<dbReference type="Proteomes" id="UP001464923">
    <property type="component" value="Unassembled WGS sequence"/>
</dbReference>
<gene>
    <name evidence="9" type="primary">nirD</name>
    <name evidence="9" type="ORF">WHI96_18675</name>
</gene>
<keyword evidence="5" id="KW-0411">Iron-sulfur</keyword>
<name>A0ABV1JXZ1_9PSEU</name>
<dbReference type="EMBL" id="JBEDNP010000011">
    <property type="protein sequence ID" value="MEQ3540837.1"/>
    <property type="molecule type" value="Genomic_DNA"/>
</dbReference>
<sequence>MTTRLDATTTTTTTGATAAPAPAGTEPTGWLTVCPIDRLQPGRGAAALVGDTQVALFRLADGSVHALGNIDPFTGAAVVSRGIVGDRGGEPTVAAPLYKQVFSLRDGRCLDGAEDGDAVSLPAFVVRAMGDALQVGLR</sequence>
<dbReference type="RefSeq" id="WP_345653257.1">
    <property type="nucleotide sequence ID" value="NZ_BAABLY010000087.1"/>
</dbReference>
<dbReference type="InterPro" id="IPR036922">
    <property type="entry name" value="Rieske_2Fe-2S_sf"/>
</dbReference>
<dbReference type="PROSITE" id="PS51296">
    <property type="entry name" value="RIESKE"/>
    <property type="match status" value="1"/>
</dbReference>
<evidence type="ECO:0000259" key="8">
    <source>
        <dbReference type="PROSITE" id="PS51296"/>
    </source>
</evidence>
<keyword evidence="1" id="KW-0001">2Fe-2S</keyword>
<dbReference type="PANTHER" id="PTHR40562">
    <property type="match status" value="1"/>
</dbReference>
<evidence type="ECO:0000256" key="2">
    <source>
        <dbReference type="ARBA" id="ARBA00022723"/>
    </source>
</evidence>
<evidence type="ECO:0000313" key="10">
    <source>
        <dbReference type="Proteomes" id="UP001464923"/>
    </source>
</evidence>
<evidence type="ECO:0000256" key="5">
    <source>
        <dbReference type="ARBA" id="ARBA00023014"/>
    </source>
</evidence>
<protein>
    <submittedName>
        <fullName evidence="9">Nitrite reductase small subunit NirD</fullName>
    </submittedName>
</protein>
<keyword evidence="4" id="KW-0408">Iron</keyword>
<evidence type="ECO:0000256" key="1">
    <source>
        <dbReference type="ARBA" id="ARBA00022714"/>
    </source>
</evidence>
<dbReference type="InterPro" id="IPR017881">
    <property type="entry name" value="NirD"/>
</dbReference>
<feature type="compositionally biased region" description="Low complexity" evidence="7">
    <location>
        <begin position="7"/>
        <end position="26"/>
    </location>
</feature>
<accession>A0ABV1JXZ1</accession>
<proteinExistence type="predicted"/>
<feature type="domain" description="Rieske" evidence="8">
    <location>
        <begin position="31"/>
        <end position="135"/>
    </location>
</feature>